<comment type="catalytic activity">
    <reaction evidence="7">
        <text>4-(phosphooxy)-L-threonine + NAD(+) = 3-amino-2-oxopropyl phosphate + CO2 + NADH</text>
        <dbReference type="Rhea" id="RHEA:32275"/>
        <dbReference type="ChEBI" id="CHEBI:16526"/>
        <dbReference type="ChEBI" id="CHEBI:57279"/>
        <dbReference type="ChEBI" id="CHEBI:57540"/>
        <dbReference type="ChEBI" id="CHEBI:57945"/>
        <dbReference type="ChEBI" id="CHEBI:58452"/>
        <dbReference type="EC" id="1.1.1.262"/>
    </reaction>
</comment>
<dbReference type="PANTHER" id="PTHR30004:SF6">
    <property type="entry name" value="D-THREONATE 4-PHOSPHATE DEHYDROGENASE"/>
    <property type="match status" value="1"/>
</dbReference>
<keyword evidence="9" id="KW-1185">Reference proteome</keyword>
<gene>
    <name evidence="8" type="primary">pdxA2</name>
    <name evidence="7" type="synonym">pdxA</name>
    <name evidence="8" type="ORF">GCM10007879_23950</name>
</gene>
<comment type="subunit">
    <text evidence="7">Homodimer.</text>
</comment>
<dbReference type="Pfam" id="PF04166">
    <property type="entry name" value="PdxA"/>
    <property type="match status" value="1"/>
</dbReference>
<feature type="binding site" evidence="7">
    <location>
        <position position="277"/>
    </location>
    <ligand>
        <name>a divalent metal cation</name>
        <dbReference type="ChEBI" id="CHEBI:60240"/>
        <note>ligand shared between dimeric partners</note>
    </ligand>
</feature>
<feature type="binding site" evidence="7">
    <location>
        <position position="142"/>
    </location>
    <ligand>
        <name>substrate</name>
    </ligand>
</feature>
<dbReference type="PANTHER" id="PTHR30004">
    <property type="entry name" value="4-HYDROXYTHREONINE-4-PHOSPHATE DEHYDROGENASE"/>
    <property type="match status" value="1"/>
</dbReference>
<keyword evidence="7" id="KW-0862">Zinc</keyword>
<name>A0ABQ5US86_9HYPH</name>
<evidence type="ECO:0000256" key="5">
    <source>
        <dbReference type="ARBA" id="ARBA00023027"/>
    </source>
</evidence>
<dbReference type="NCBIfam" id="NF003699">
    <property type="entry name" value="PRK05312.1"/>
    <property type="match status" value="1"/>
</dbReference>
<evidence type="ECO:0000256" key="6">
    <source>
        <dbReference type="ARBA" id="ARBA00023096"/>
    </source>
</evidence>
<comment type="similarity">
    <text evidence="7">Belongs to the PdxA family.</text>
</comment>
<keyword evidence="7" id="KW-0170">Cobalt</keyword>
<feature type="binding site" evidence="7">
    <location>
        <position position="176"/>
    </location>
    <ligand>
        <name>a divalent metal cation</name>
        <dbReference type="ChEBI" id="CHEBI:60240"/>
        <note>ligand shared between dimeric partners</note>
    </ligand>
</feature>
<evidence type="ECO:0000313" key="8">
    <source>
        <dbReference type="EMBL" id="GLQ18146.1"/>
    </source>
</evidence>
<dbReference type="SUPFAM" id="SSF53659">
    <property type="entry name" value="Isocitrate/Isopropylmalate dehydrogenase-like"/>
    <property type="match status" value="1"/>
</dbReference>
<keyword evidence="2 7" id="KW-0479">Metal-binding</keyword>
<sequence length="341" mass="36265">MQMAQIKKPIAITLGEPAGIGPDLTLQLFANKQKKPLPHMVVFGDAAFLSARAERLQLDLDICQISNISEAVDLESDTLPVIEVGATATDAPGFLDRENAGVVTSSIEAAVAAVRGDECRAIVTAPIHKSNLYEAGFKYPGHTEFLAALCGENGVSPRPVMMLAHKEKRAIPVTIHISLKEVFSRLTVGRIVETVRVAHHDLQQKFGIAAPRIGVTGLNPHAGEDGAMGDEEETIIKPALAELKERFDIRTDGPLPADTAFAPHIWSGYDVIVAMYHDQALIPVKAIGFDAGVNVTLGLPIVRTSPDHGTALSLAGTGDASPTSMYEAIMLADKMTNKGAA</sequence>
<dbReference type="Proteomes" id="UP001161405">
    <property type="component" value="Unassembled WGS sequence"/>
</dbReference>
<feature type="binding site" evidence="7">
    <location>
        <position position="294"/>
    </location>
    <ligand>
        <name>substrate</name>
    </ligand>
</feature>
<proteinExistence type="inferred from homology"/>
<keyword evidence="6 7" id="KW-0664">Pyridoxine biosynthesis</keyword>
<evidence type="ECO:0000256" key="7">
    <source>
        <dbReference type="HAMAP-Rule" id="MF_00536"/>
    </source>
</evidence>
<comment type="cofactor">
    <cofactor evidence="7">
        <name>Zn(2+)</name>
        <dbReference type="ChEBI" id="CHEBI:29105"/>
    </cofactor>
    <cofactor evidence="7">
        <name>Mg(2+)</name>
        <dbReference type="ChEBI" id="CHEBI:18420"/>
    </cofactor>
    <cofactor evidence="7">
        <name>Co(2+)</name>
        <dbReference type="ChEBI" id="CHEBI:48828"/>
    </cofactor>
    <text evidence="7">Binds 1 divalent metal cation per subunit. Can use ions such as Zn(2+), Mg(2+) or Co(2+).</text>
</comment>
<evidence type="ECO:0000313" key="9">
    <source>
        <dbReference type="Proteomes" id="UP001161405"/>
    </source>
</evidence>
<keyword evidence="1 7" id="KW-0963">Cytoplasm</keyword>
<comment type="miscellaneous">
    <text evidence="7">The active site is located at the dimer interface.</text>
</comment>
<feature type="binding site" evidence="7">
    <location>
        <position position="143"/>
    </location>
    <ligand>
        <name>substrate</name>
    </ligand>
</feature>
<dbReference type="InterPro" id="IPR005255">
    <property type="entry name" value="PdxA_fam"/>
</dbReference>
<feature type="binding site" evidence="7">
    <location>
        <position position="221"/>
    </location>
    <ligand>
        <name>a divalent metal cation</name>
        <dbReference type="ChEBI" id="CHEBI:60240"/>
        <note>ligand shared between dimeric partners</note>
    </ligand>
</feature>
<dbReference type="InterPro" id="IPR037510">
    <property type="entry name" value="PdxA"/>
</dbReference>
<evidence type="ECO:0000256" key="1">
    <source>
        <dbReference type="ARBA" id="ARBA00022490"/>
    </source>
</evidence>
<dbReference type="Gene3D" id="3.40.718.10">
    <property type="entry name" value="Isopropylmalate Dehydrogenase"/>
    <property type="match status" value="1"/>
</dbReference>
<comment type="caution">
    <text evidence="8">The sequence shown here is derived from an EMBL/GenBank/DDBJ whole genome shotgun (WGS) entry which is preliminary data.</text>
</comment>
<evidence type="ECO:0000256" key="2">
    <source>
        <dbReference type="ARBA" id="ARBA00022723"/>
    </source>
</evidence>
<keyword evidence="4 7" id="KW-0560">Oxidoreductase</keyword>
<dbReference type="EMBL" id="BSNI01000002">
    <property type="protein sequence ID" value="GLQ18146.1"/>
    <property type="molecule type" value="Genomic_DNA"/>
</dbReference>
<evidence type="ECO:0000256" key="4">
    <source>
        <dbReference type="ARBA" id="ARBA00023002"/>
    </source>
</evidence>
<comment type="pathway">
    <text evidence="7">Cofactor biosynthesis; pyridoxine 5'-phosphate biosynthesis; pyridoxine 5'-phosphate from D-erythrose 4-phosphate: step 4/5.</text>
</comment>
<reference evidence="8" key="1">
    <citation type="journal article" date="2014" name="Int. J. Syst. Evol. Microbiol.">
        <title>Complete genome of a new Firmicutes species belonging to the dominant human colonic microbiota ('Ruminococcus bicirculans') reveals two chromosomes and a selective capacity to utilize plant glucans.</title>
        <authorList>
            <consortium name="NISC Comparative Sequencing Program"/>
            <person name="Wegmann U."/>
            <person name="Louis P."/>
            <person name="Goesmann A."/>
            <person name="Henrissat B."/>
            <person name="Duncan S.H."/>
            <person name="Flint H.J."/>
        </authorList>
    </citation>
    <scope>NUCLEOTIDE SEQUENCE</scope>
    <source>
        <strain evidence="8">NBRC 107169</strain>
    </source>
</reference>
<keyword evidence="7" id="KW-0460">Magnesium</keyword>
<dbReference type="HAMAP" id="MF_00536">
    <property type="entry name" value="PdxA"/>
    <property type="match status" value="1"/>
</dbReference>
<protein>
    <recommendedName>
        <fullName evidence="7">4-hydroxythreonine-4-phosphate dehydrogenase</fullName>
        <ecNumber evidence="7">1.1.1.262</ecNumber>
    </recommendedName>
    <alternativeName>
        <fullName evidence="7">4-(phosphohydroxy)-L-threonine dehydrogenase</fullName>
    </alternativeName>
</protein>
<dbReference type="EC" id="1.1.1.262" evidence="7"/>
<keyword evidence="5 7" id="KW-0520">NAD</keyword>
<organism evidence="8 9">
    <name type="scientific">Maritalea porphyrae</name>
    <dbReference type="NCBI Taxonomy" id="880732"/>
    <lineage>
        <taxon>Bacteria</taxon>
        <taxon>Pseudomonadati</taxon>
        <taxon>Pseudomonadota</taxon>
        <taxon>Alphaproteobacteria</taxon>
        <taxon>Hyphomicrobiales</taxon>
        <taxon>Devosiaceae</taxon>
        <taxon>Maritalea</taxon>
    </lineage>
</organism>
<feature type="binding site" evidence="7">
    <location>
        <position position="303"/>
    </location>
    <ligand>
        <name>substrate</name>
    </ligand>
</feature>
<accession>A0ABQ5US86</accession>
<dbReference type="NCBIfam" id="TIGR00557">
    <property type="entry name" value="pdxA"/>
    <property type="match status" value="1"/>
</dbReference>
<keyword evidence="3 7" id="KW-0521">NADP</keyword>
<comment type="function">
    <text evidence="7">Catalyzes the NAD(P)-dependent oxidation of 4-(phosphooxy)-L-threonine (HTP) into 2-amino-3-oxo-4-(phosphooxy)butyric acid which spontaneously decarboxylates to form 3-amino-2-oxopropyl phosphate (AHAP).</text>
</comment>
<comment type="subcellular location">
    <subcellularLocation>
        <location evidence="7">Cytoplasm</location>
    </subcellularLocation>
</comment>
<feature type="binding site" evidence="7">
    <location>
        <position position="285"/>
    </location>
    <ligand>
        <name>substrate</name>
    </ligand>
</feature>
<reference evidence="8" key="2">
    <citation type="submission" date="2023-01" db="EMBL/GenBank/DDBJ databases">
        <title>Draft genome sequence of Maritalea porphyrae strain NBRC 107169.</title>
        <authorList>
            <person name="Sun Q."/>
            <person name="Mori K."/>
        </authorList>
    </citation>
    <scope>NUCLEOTIDE SEQUENCE</scope>
    <source>
        <strain evidence="8">NBRC 107169</strain>
    </source>
</reference>
<evidence type="ECO:0000256" key="3">
    <source>
        <dbReference type="ARBA" id="ARBA00022857"/>
    </source>
</evidence>